<name>A0A8X7ND34_9BASI</name>
<dbReference type="Gene3D" id="1.25.40.10">
    <property type="entry name" value="Tetratricopeptide repeat domain"/>
    <property type="match status" value="1"/>
</dbReference>
<dbReference type="SUPFAM" id="SSF48452">
    <property type="entry name" value="TPR-like"/>
    <property type="match status" value="1"/>
</dbReference>
<dbReference type="Proteomes" id="UP000078113">
    <property type="component" value="Unassembled WGS sequence"/>
</dbReference>
<proteinExistence type="predicted"/>
<reference evidence="3" key="2">
    <citation type="journal article" date="2019" name="IMA Fungus">
        <title>Genome sequencing and comparison of five Tilletia species to identify candidate genes for the detection of regulated species infecting wheat.</title>
        <authorList>
            <person name="Nguyen H.D.T."/>
            <person name="Sultana T."/>
            <person name="Kesanakurti P."/>
            <person name="Hambleton S."/>
        </authorList>
    </citation>
    <scope>NUCLEOTIDE SEQUENCE</scope>
    <source>
        <strain evidence="3">DAOMC 236422</strain>
    </source>
</reference>
<feature type="region of interest" description="Disordered" evidence="1">
    <location>
        <begin position="165"/>
        <end position="188"/>
    </location>
</feature>
<dbReference type="EMBL" id="LWDG02000057">
    <property type="protein sequence ID" value="KAE8270264.1"/>
    <property type="molecule type" value="Genomic_DNA"/>
</dbReference>
<comment type="caution">
    <text evidence="3">The sequence shown here is derived from an EMBL/GenBank/DDBJ whole genome shotgun (WGS) entry which is preliminary data.</text>
</comment>
<keyword evidence="4" id="KW-1185">Reference proteome</keyword>
<protein>
    <recommendedName>
        <fullName evidence="5">Anaphase-promoting complex subunit 5</fullName>
    </recommendedName>
</protein>
<evidence type="ECO:0000313" key="3">
    <source>
        <dbReference type="EMBL" id="KAE8270264.1"/>
    </source>
</evidence>
<evidence type="ECO:0000313" key="4">
    <source>
        <dbReference type="Proteomes" id="UP000078113"/>
    </source>
</evidence>
<sequence length="851" mass="95383">MLALLVLVANADKVDGAFEQPGRLSDLWLQSLIDDLIRFHSLVLSNQLDSTVRRSRNRRSYQNQATMQIQQQKRSILEFKKHLGLNAKIYQMAAAPSLKKKTSAASILSLQKLFDQEVAQVRTLATYQQELLFSSFPDVALLLDLSAVFKNIDYATTQVEHVHSRKRARESSEISPDQEVAAATTLPSGNDSSIKSMLEWELENDRLCFSDIGQLEAFKERTKSELQVSFNISGLQLSTLSPEDAQLVLQRLCIFCARASLFDQAVFFGELLLLLYRDGESRDPSLKNKLIMANAYGSLSILLRATRRKVDAVRAAEEGINILQRFLKSNSDLGLAALKTTNAKALMELGSNLYNTEIQITVLQKAYRVAGEAFEIFRQLADKQPTNFDVKRSFADVLLVQISASKFMIQAMFEYQSSVQFDCFLPLDDQLNQACAEQSVSAACGYCQGRGDQDLIHELLKKLGVNIVKAFITTAEQCIEISRVLVTRVPDLHEPLLANALLLRAELLSFYSPRDVDVFSEPVTLFLQLSEKFPSHFNAASEKAYVGFAKQQRRNADLEGAAVSFQNALEQVFGLLDQSTGSQTASERTEHVKRAVKIQVDRTLLCIQLEQYYEGWFDSNRFLKILMQEGQGSVSMKFVGSVAMRGCCNWLLGDSEKAFEDLAKVFQGIKDAQDAQDATEQYSAGALRFDIAEDAFEYCVGLGWYGAVQSSRGNHEAALEGGERAVRALRVRLSNRQIQLATNFGFDPIRQLLPHFLVLLAGTLLCMGRSEAAWKQVEESLQLNSDIRVDGSTVKTALLLKARLLEERSGRGHFKEAARIREEAKKIPFRGFLHRMGCSLGRTQRRRSWSA</sequence>
<evidence type="ECO:0000256" key="2">
    <source>
        <dbReference type="SAM" id="SignalP"/>
    </source>
</evidence>
<keyword evidence="2" id="KW-0732">Signal</keyword>
<evidence type="ECO:0000256" key="1">
    <source>
        <dbReference type="SAM" id="MobiDB-lite"/>
    </source>
</evidence>
<accession>A0A8X7ND34</accession>
<dbReference type="InterPro" id="IPR011990">
    <property type="entry name" value="TPR-like_helical_dom_sf"/>
</dbReference>
<dbReference type="AlphaFoldDB" id="A0A8X7ND34"/>
<reference evidence="3" key="1">
    <citation type="submission" date="2016-04" db="EMBL/GenBank/DDBJ databases">
        <authorList>
            <person name="Nguyen H.D."/>
            <person name="Samba Siva P."/>
            <person name="Cullis J."/>
            <person name="Levesque C.A."/>
            <person name="Hambleton S."/>
        </authorList>
    </citation>
    <scope>NUCLEOTIDE SEQUENCE</scope>
    <source>
        <strain evidence="3">DAOMC 236422</strain>
    </source>
</reference>
<feature type="chain" id="PRO_5036493153" description="Anaphase-promoting complex subunit 5" evidence="2">
    <location>
        <begin position="17"/>
        <end position="851"/>
    </location>
</feature>
<evidence type="ECO:0008006" key="5">
    <source>
        <dbReference type="Google" id="ProtNLM"/>
    </source>
</evidence>
<gene>
    <name evidence="3" type="ORF">A4X09_0g2077</name>
</gene>
<feature type="signal peptide" evidence="2">
    <location>
        <begin position="1"/>
        <end position="16"/>
    </location>
</feature>
<organism evidence="3 4">
    <name type="scientific">Tilletia walkeri</name>
    <dbReference type="NCBI Taxonomy" id="117179"/>
    <lineage>
        <taxon>Eukaryota</taxon>
        <taxon>Fungi</taxon>
        <taxon>Dikarya</taxon>
        <taxon>Basidiomycota</taxon>
        <taxon>Ustilaginomycotina</taxon>
        <taxon>Exobasidiomycetes</taxon>
        <taxon>Tilletiales</taxon>
        <taxon>Tilletiaceae</taxon>
        <taxon>Tilletia</taxon>
    </lineage>
</organism>